<dbReference type="Proteomes" id="UP000290682">
    <property type="component" value="Unassembled WGS sequence"/>
</dbReference>
<evidence type="ECO:0000256" key="3">
    <source>
        <dbReference type="ARBA" id="ARBA00022448"/>
    </source>
</evidence>
<keyword evidence="10 14" id="KW-0446">Lipid-binding</keyword>
<feature type="transmembrane region" description="Helical" evidence="14">
    <location>
        <begin position="12"/>
        <end position="35"/>
    </location>
</feature>
<dbReference type="CDD" id="cd18185">
    <property type="entry name" value="ATP-synt_Fo_c_ATPE"/>
    <property type="match status" value="1"/>
</dbReference>
<evidence type="ECO:0000313" key="17">
    <source>
        <dbReference type="EMBL" id="RXZ43666.1"/>
    </source>
</evidence>
<keyword evidence="3 14" id="KW-0813">Transport</keyword>
<evidence type="ECO:0000313" key="16">
    <source>
        <dbReference type="EMBL" id="AXK39216.1"/>
    </source>
</evidence>
<dbReference type="GO" id="GO:0008289">
    <property type="term" value="F:lipid binding"/>
    <property type="evidence" value="ECO:0007669"/>
    <property type="project" value="UniProtKB-KW"/>
</dbReference>
<evidence type="ECO:0000256" key="2">
    <source>
        <dbReference type="ARBA" id="ARBA00006704"/>
    </source>
</evidence>
<keyword evidence="11 14" id="KW-0472">Membrane</keyword>
<keyword evidence="19" id="KW-1185">Reference proteome</keyword>
<dbReference type="InterPro" id="IPR002379">
    <property type="entry name" value="ATPase_proteolipid_c-like_dom"/>
</dbReference>
<dbReference type="GO" id="GO:0045259">
    <property type="term" value="C:proton-transporting ATP synthase complex"/>
    <property type="evidence" value="ECO:0007669"/>
    <property type="project" value="UniProtKB-KW"/>
</dbReference>
<dbReference type="NCBIfam" id="NF005363">
    <property type="entry name" value="PRK06876.1"/>
    <property type="match status" value="1"/>
</dbReference>
<dbReference type="Gene3D" id="1.20.20.10">
    <property type="entry name" value="F1F0 ATP synthase subunit C"/>
    <property type="match status" value="1"/>
</dbReference>
<dbReference type="GO" id="GO:0046933">
    <property type="term" value="F:proton-transporting ATP synthase activity, rotational mechanism"/>
    <property type="evidence" value="ECO:0007669"/>
    <property type="project" value="UniProtKB-UniRule"/>
</dbReference>
<dbReference type="PROSITE" id="PS00605">
    <property type="entry name" value="ATPASE_C"/>
    <property type="match status" value="1"/>
</dbReference>
<dbReference type="FunFam" id="1.20.20.10:FF:000002">
    <property type="entry name" value="ATP synthase subunit c"/>
    <property type="match status" value="1"/>
</dbReference>
<dbReference type="OrthoDB" id="9811659at2"/>
<dbReference type="EMBL" id="REGR01000007">
    <property type="protein sequence ID" value="RXZ43666.1"/>
    <property type="molecule type" value="Genomic_DNA"/>
</dbReference>
<feature type="domain" description="V-ATPase proteolipid subunit C-like" evidence="15">
    <location>
        <begin position="14"/>
        <end position="76"/>
    </location>
</feature>
<dbReference type="RefSeq" id="WP_115433151.1">
    <property type="nucleotide sequence ID" value="NZ_CP031337.1"/>
</dbReference>
<keyword evidence="4 14" id="KW-1003">Cell membrane</keyword>
<dbReference type="GO" id="GO:0005886">
    <property type="term" value="C:plasma membrane"/>
    <property type="evidence" value="ECO:0007669"/>
    <property type="project" value="UniProtKB-SubCell"/>
</dbReference>
<evidence type="ECO:0000256" key="1">
    <source>
        <dbReference type="ARBA" id="ARBA00004651"/>
    </source>
</evidence>
<evidence type="ECO:0000256" key="5">
    <source>
        <dbReference type="ARBA" id="ARBA00022547"/>
    </source>
</evidence>
<evidence type="ECO:0000256" key="9">
    <source>
        <dbReference type="ARBA" id="ARBA00023065"/>
    </source>
</evidence>
<gene>
    <name evidence="14" type="primary">atpE</name>
    <name evidence="16" type="ORF">DWG20_07120</name>
    <name evidence="17" type="ORF">EBB06_08630</name>
</gene>
<dbReference type="InterPro" id="IPR005953">
    <property type="entry name" value="ATP_synth_csu_bac/chlpt"/>
</dbReference>
<dbReference type="InterPro" id="IPR035921">
    <property type="entry name" value="F/V-ATP_Csub_sf"/>
</dbReference>
<dbReference type="NCBIfam" id="TIGR01260">
    <property type="entry name" value="ATP_synt_c"/>
    <property type="match status" value="1"/>
</dbReference>
<keyword evidence="8 14" id="KW-1133">Transmembrane helix</keyword>
<evidence type="ECO:0000256" key="11">
    <source>
        <dbReference type="ARBA" id="ARBA00023136"/>
    </source>
</evidence>
<sequence>MEALVSQIQSMTVLAAAIIIGLGAIGTALGFAILGGKFLESSARQPEMIPVLQTKLFIIAGLLDAISMIGVGVAMLYTFNNPFLAAAVAAVKAAAGA</sequence>
<evidence type="ECO:0000256" key="14">
    <source>
        <dbReference type="HAMAP-Rule" id="MF_01396"/>
    </source>
</evidence>
<dbReference type="Pfam" id="PF00137">
    <property type="entry name" value="ATP-synt_C"/>
    <property type="match status" value="1"/>
</dbReference>
<dbReference type="PRINTS" id="PR00124">
    <property type="entry name" value="ATPASEC"/>
</dbReference>
<comment type="similarity">
    <text evidence="2 14">Belongs to the ATPase C chain family.</text>
</comment>
<evidence type="ECO:0000313" key="18">
    <source>
        <dbReference type="Proteomes" id="UP000254537"/>
    </source>
</evidence>
<proteinExistence type="inferred from homology"/>
<evidence type="ECO:0000256" key="4">
    <source>
        <dbReference type="ARBA" id="ARBA00022475"/>
    </source>
</evidence>
<protein>
    <recommendedName>
        <fullName evidence="14">ATP synthase subunit c</fullName>
    </recommendedName>
    <alternativeName>
        <fullName evidence="14">ATP synthase F(0) sector subunit c</fullName>
    </alternativeName>
    <alternativeName>
        <fullName evidence="14">F-type ATPase subunit c</fullName>
        <shortName evidence="14">F-ATPase subunit c</shortName>
    </alternativeName>
    <alternativeName>
        <fullName evidence="14">Lipid-binding protein</fullName>
    </alternativeName>
</protein>
<dbReference type="GO" id="GO:0033177">
    <property type="term" value="C:proton-transporting two-sector ATPase complex, proton-transporting domain"/>
    <property type="evidence" value="ECO:0007669"/>
    <property type="project" value="InterPro"/>
</dbReference>
<dbReference type="AlphaFoldDB" id="A0A345Y5L4"/>
<evidence type="ECO:0000256" key="6">
    <source>
        <dbReference type="ARBA" id="ARBA00022692"/>
    </source>
</evidence>
<comment type="function">
    <text evidence="13 14">F(1)F(0) ATP synthase produces ATP from ADP in the presence of a proton or sodium gradient. F-type ATPases consist of two structural domains, F(1) containing the extramembraneous catalytic core and F(0) containing the membrane proton channel, linked together by a central stalk and a peripheral stalk. During catalysis, ATP synthesis in the catalytic domain of F(1) is coupled via a rotary mechanism of the central stalk subunits to proton translocation.</text>
</comment>
<dbReference type="InterPro" id="IPR038662">
    <property type="entry name" value="ATP_synth_F0_csu_sf"/>
</dbReference>
<dbReference type="KEGG" id="ccah:DWG20_07120"/>
<keyword evidence="5 14" id="KW-0138">CF(0)</keyword>
<dbReference type="InterPro" id="IPR000454">
    <property type="entry name" value="ATP_synth_F0_csu"/>
</dbReference>
<comment type="subcellular location">
    <subcellularLocation>
        <location evidence="1 14">Cell membrane</location>
        <topology evidence="1 14">Multi-pass membrane protein</topology>
    </subcellularLocation>
</comment>
<dbReference type="InterPro" id="IPR020537">
    <property type="entry name" value="ATP_synth_F0_csu_DDCD_BS"/>
</dbReference>
<evidence type="ECO:0000256" key="10">
    <source>
        <dbReference type="ARBA" id="ARBA00023121"/>
    </source>
</evidence>
<dbReference type="SUPFAM" id="SSF81333">
    <property type="entry name" value="F1F0 ATP synthase subunit C"/>
    <property type="match status" value="1"/>
</dbReference>
<keyword evidence="9 14" id="KW-0406">Ion transport</keyword>
<organism evidence="16 18">
    <name type="scientific">Crenobacter cavernae</name>
    <dbReference type="NCBI Taxonomy" id="2290923"/>
    <lineage>
        <taxon>Bacteria</taxon>
        <taxon>Pseudomonadati</taxon>
        <taxon>Pseudomonadota</taxon>
        <taxon>Betaproteobacteria</taxon>
        <taxon>Neisseriales</taxon>
        <taxon>Neisseriaceae</taxon>
        <taxon>Crenobacter</taxon>
    </lineage>
</organism>
<keyword evidence="6 14" id="KW-0812">Transmembrane</keyword>
<dbReference type="HAMAP" id="MF_01396">
    <property type="entry name" value="ATP_synth_c_bact"/>
    <property type="match status" value="1"/>
</dbReference>
<evidence type="ECO:0000256" key="8">
    <source>
        <dbReference type="ARBA" id="ARBA00022989"/>
    </source>
</evidence>
<accession>A0A345Y5L4</accession>
<dbReference type="EMBL" id="CP031337">
    <property type="protein sequence ID" value="AXK39216.1"/>
    <property type="molecule type" value="Genomic_DNA"/>
</dbReference>
<feature type="transmembrane region" description="Helical" evidence="14">
    <location>
        <begin position="56"/>
        <end position="79"/>
    </location>
</feature>
<evidence type="ECO:0000259" key="15">
    <source>
        <dbReference type="Pfam" id="PF00137"/>
    </source>
</evidence>
<keyword evidence="7 14" id="KW-0375">Hydrogen ion transport</keyword>
<evidence type="ECO:0000256" key="12">
    <source>
        <dbReference type="ARBA" id="ARBA00023310"/>
    </source>
</evidence>
<name>A0A345Y5L4_9NEIS</name>
<feature type="site" description="Reversibly protonated during proton transport" evidence="14">
    <location>
        <position position="64"/>
    </location>
</feature>
<reference evidence="17 19" key="2">
    <citation type="submission" date="2018-10" db="EMBL/GenBank/DDBJ databases">
        <title>Draft genome of Fastidiocella sp. strain 375T, a bacterium isolated from a karstic cave dripping water.</title>
        <authorList>
            <person name="Coelho C."/>
            <person name="Verissimo A."/>
            <person name="Tiago I."/>
        </authorList>
    </citation>
    <scope>NUCLEOTIDE SEQUENCE [LARGE SCALE GENOMIC DNA]</scope>
    <source>
        <strain evidence="17 19">CAVE-375</strain>
    </source>
</reference>
<evidence type="ECO:0000256" key="13">
    <source>
        <dbReference type="ARBA" id="ARBA00025198"/>
    </source>
</evidence>
<keyword evidence="12 14" id="KW-0066">ATP synthesis</keyword>
<evidence type="ECO:0000313" key="19">
    <source>
        <dbReference type="Proteomes" id="UP000290682"/>
    </source>
</evidence>
<reference evidence="16 18" key="1">
    <citation type="submission" date="2018-07" db="EMBL/GenBank/DDBJ databases">
        <title>Crenobacter cavernae sp. nov., isolated from a karst cave.</title>
        <authorList>
            <person name="Zhu H."/>
        </authorList>
    </citation>
    <scope>NUCLEOTIDE SEQUENCE [LARGE SCALE GENOMIC DNA]</scope>
    <source>
        <strain evidence="16 18">K1W11S-77</strain>
    </source>
</reference>
<evidence type="ECO:0000256" key="7">
    <source>
        <dbReference type="ARBA" id="ARBA00022781"/>
    </source>
</evidence>
<dbReference type="Proteomes" id="UP000254537">
    <property type="component" value="Chromosome"/>
</dbReference>
<comment type="function">
    <text evidence="14">Key component of the F(0) channel; it plays a direct role in translocation across the membrane. A homomeric c-ring of between 10-14 subunits forms the central stalk rotor element with the F(1) delta and epsilon subunits.</text>
</comment>